<sequence length="315" mass="36170">MDYVPGVTRTGFQQAQQNKTPMKANGNSGHQMGAIPKWVKELRSKSRLTRSRVTQVGAVMKEEGKTRVIFAFGFYLKGEFPRNNRHQGVRSYIASCLRDTKKYEVYEEVTCTSTTASYYKRADIVMLMVMMKYLKLDDVHDDGNNDGGCGDDEVSEYDSDNYAVKDGRGDNASEMSPGSSTESCPEFAHFGLRENPGENLNQRDEVTGEWRNLHNAELHALYEYSSPDIIRNITSRCLRWTGHVARMGESRNGNAYRVLVGRPEGPLGRPRRRWEDNIKIDLREVGYDDRDWINFAQDRDRWRAYVRVAMNIRVP</sequence>
<feature type="region of interest" description="Disordered" evidence="1">
    <location>
        <begin position="163"/>
        <end position="183"/>
    </location>
</feature>
<proteinExistence type="predicted"/>
<dbReference type="Proteomes" id="UP001148838">
    <property type="component" value="Unassembled WGS sequence"/>
</dbReference>
<evidence type="ECO:0000313" key="3">
    <source>
        <dbReference type="Proteomes" id="UP001148838"/>
    </source>
</evidence>
<name>A0ABQ8T2P9_PERAM</name>
<evidence type="ECO:0000313" key="2">
    <source>
        <dbReference type="EMBL" id="KAJ4439965.1"/>
    </source>
</evidence>
<keyword evidence="3" id="KW-1185">Reference proteome</keyword>
<feature type="compositionally biased region" description="Polar residues" evidence="1">
    <location>
        <begin position="173"/>
        <end position="183"/>
    </location>
</feature>
<accession>A0ABQ8T2P9</accession>
<dbReference type="EMBL" id="JAJSOF020000017">
    <property type="protein sequence ID" value="KAJ4439965.1"/>
    <property type="molecule type" value="Genomic_DNA"/>
</dbReference>
<gene>
    <name evidence="2" type="ORF">ANN_08096</name>
</gene>
<evidence type="ECO:0000256" key="1">
    <source>
        <dbReference type="SAM" id="MobiDB-lite"/>
    </source>
</evidence>
<comment type="caution">
    <text evidence="2">The sequence shown here is derived from an EMBL/GenBank/DDBJ whole genome shotgun (WGS) entry which is preliminary data.</text>
</comment>
<organism evidence="2 3">
    <name type="scientific">Periplaneta americana</name>
    <name type="common">American cockroach</name>
    <name type="synonym">Blatta americana</name>
    <dbReference type="NCBI Taxonomy" id="6978"/>
    <lineage>
        <taxon>Eukaryota</taxon>
        <taxon>Metazoa</taxon>
        <taxon>Ecdysozoa</taxon>
        <taxon>Arthropoda</taxon>
        <taxon>Hexapoda</taxon>
        <taxon>Insecta</taxon>
        <taxon>Pterygota</taxon>
        <taxon>Neoptera</taxon>
        <taxon>Polyneoptera</taxon>
        <taxon>Dictyoptera</taxon>
        <taxon>Blattodea</taxon>
        <taxon>Blattoidea</taxon>
        <taxon>Blattidae</taxon>
        <taxon>Blattinae</taxon>
        <taxon>Periplaneta</taxon>
    </lineage>
</organism>
<protein>
    <submittedName>
        <fullName evidence="2">Uncharacterized protein</fullName>
    </submittedName>
</protein>
<reference evidence="2 3" key="1">
    <citation type="journal article" date="2022" name="Allergy">
        <title>Genome assembly and annotation of Periplaneta americana reveal a comprehensive cockroach allergen profile.</title>
        <authorList>
            <person name="Wang L."/>
            <person name="Xiong Q."/>
            <person name="Saelim N."/>
            <person name="Wang L."/>
            <person name="Nong W."/>
            <person name="Wan A.T."/>
            <person name="Shi M."/>
            <person name="Liu X."/>
            <person name="Cao Q."/>
            <person name="Hui J.H.L."/>
            <person name="Sookrung N."/>
            <person name="Leung T.F."/>
            <person name="Tungtrongchitr A."/>
            <person name="Tsui S.K.W."/>
        </authorList>
    </citation>
    <scope>NUCLEOTIDE SEQUENCE [LARGE SCALE GENOMIC DNA]</scope>
    <source>
        <strain evidence="2">PWHHKU_190912</strain>
    </source>
</reference>